<keyword evidence="1" id="KW-0472">Membrane</keyword>
<evidence type="ECO:0000313" key="2">
    <source>
        <dbReference type="EMBL" id="UYU31481.1"/>
    </source>
</evidence>
<feature type="transmembrane region" description="Helical" evidence="1">
    <location>
        <begin position="6"/>
        <end position="23"/>
    </location>
</feature>
<dbReference type="EMBL" id="CP074352">
    <property type="protein sequence ID" value="UYU31481.1"/>
    <property type="molecule type" value="Genomic_DNA"/>
</dbReference>
<sequence>MNWTHIIVAGYAGAVIALLVTLLRKKGWVSKAGAVVLALAAIALWNVLDARYFMPQRQSVQTQSEAERFDAAFAKLPIYGVLKEQEPQFMAQLRDRSLAMQKEGKSEQQIIDAIQPEIMTLQIKRLQSAPDANVVAFMQANMQQTALVQKESDDACFRFLFPGVKGGINAARLLPQDVTLHRMEVDAEMMRAAWGETKHTVTEAERQRAQRDVQPILQKLTDRYGSDFSLMATPQQAIGKEQRVCNIVQDLWREVLQLPADRAAGIIRLSMEMTGQ</sequence>
<feature type="transmembrane region" description="Helical" evidence="1">
    <location>
        <begin position="35"/>
        <end position="54"/>
    </location>
</feature>
<protein>
    <submittedName>
        <fullName evidence="2">Topoisomerase II</fullName>
    </submittedName>
</protein>
<dbReference type="Proteomes" id="UP001156318">
    <property type="component" value="Chromosome"/>
</dbReference>
<evidence type="ECO:0000313" key="3">
    <source>
        <dbReference type="Proteomes" id="UP001156318"/>
    </source>
</evidence>
<name>A0ABY6JCC7_9ENTR</name>
<proteinExistence type="predicted"/>
<organism evidence="2 3">
    <name type="scientific">Siccibacter colletis</name>
    <dbReference type="NCBI Taxonomy" id="1505757"/>
    <lineage>
        <taxon>Bacteria</taxon>
        <taxon>Pseudomonadati</taxon>
        <taxon>Pseudomonadota</taxon>
        <taxon>Gammaproteobacteria</taxon>
        <taxon>Enterobacterales</taxon>
        <taxon>Enterobacteriaceae</taxon>
        <taxon>Siccibacter</taxon>
    </lineage>
</organism>
<reference evidence="2 3" key="1">
    <citation type="submission" date="2021-05" db="EMBL/GenBank/DDBJ databases">
        <title>Isolation, identification, and the growth promoting effects of Pantoea dispersa strain YSD J2 from the aboveground leaves of Cyperus esculentus L.Var. Sativus.</title>
        <authorList>
            <person name="Wang S."/>
            <person name="Tang X.M."/>
            <person name="Huang Y.N."/>
        </authorList>
    </citation>
    <scope>NUCLEOTIDE SEQUENCE [LARGE SCALE GENOMIC DNA]</scope>
    <source>
        <strain evidence="3">YSD YN2</strain>
    </source>
</reference>
<dbReference type="RefSeq" id="WP_031519478.1">
    <property type="nucleotide sequence ID" value="NZ_CP074352.1"/>
</dbReference>
<gene>
    <name evidence="2" type="ORF">KFZ77_16870</name>
</gene>
<keyword evidence="3" id="KW-1185">Reference proteome</keyword>
<keyword evidence="1" id="KW-0812">Transmembrane</keyword>
<evidence type="ECO:0000256" key="1">
    <source>
        <dbReference type="SAM" id="Phobius"/>
    </source>
</evidence>
<accession>A0ABY6JCC7</accession>
<keyword evidence="1" id="KW-1133">Transmembrane helix</keyword>